<feature type="compositionally biased region" description="Basic residues" evidence="29">
    <location>
        <begin position="15"/>
        <end position="27"/>
    </location>
</feature>
<comment type="similarity">
    <text evidence="23">Belongs to the protein kinase superfamily.</text>
</comment>
<keyword evidence="15" id="KW-0999">Mitochondrion inner membrane</keyword>
<dbReference type="GO" id="GO:0004674">
    <property type="term" value="F:protein serine/threonine kinase activity"/>
    <property type="evidence" value="ECO:0007669"/>
    <property type="project" value="UniProtKB-KW"/>
</dbReference>
<dbReference type="GO" id="GO:0090141">
    <property type="term" value="P:positive regulation of mitochondrial fission"/>
    <property type="evidence" value="ECO:0007669"/>
    <property type="project" value="TreeGrafter"/>
</dbReference>
<comment type="subunit">
    <text evidence="26">Upon mitochondrial depolarization, it forms a supercomplex with TOM and TIM23 complexes. PINK1-TOM-TIM23 supercomplex formation requires PINK1 interaction with TOMM20 and TOMM70 and is critical for PINK1 stabilization at the outer mitochondrial membrane, kinase activation and downstream mitophagy. Upon mitochondrial depolarization, interacts with TIMM23; the interaction is required for PINK1 accumulation at the outer mitochondrial membrane, kinase activation by autophosphorylation and PRKN recruitement to mitochondria. Interacts with PRKN. Interacts with FBXO7. Forms a complex with PRKN and PARK7. Interacts with NENF.</text>
</comment>
<dbReference type="GO" id="GO:0006950">
    <property type="term" value="P:response to stress"/>
    <property type="evidence" value="ECO:0007669"/>
    <property type="project" value="UniProtKB-ARBA"/>
</dbReference>
<keyword evidence="11" id="KW-0479">Metal-binding</keyword>
<dbReference type="InterPro" id="IPR008271">
    <property type="entry name" value="Ser/Thr_kinase_AS"/>
</dbReference>
<comment type="catalytic activity">
    <reaction evidence="24">
        <text>L-threonyl-[protein] + ATP = O-phospho-L-threonyl-[protein] + ADP + H(+)</text>
        <dbReference type="Rhea" id="RHEA:46608"/>
        <dbReference type="Rhea" id="RHEA-COMP:11060"/>
        <dbReference type="Rhea" id="RHEA-COMP:11605"/>
        <dbReference type="ChEBI" id="CHEBI:15378"/>
        <dbReference type="ChEBI" id="CHEBI:30013"/>
        <dbReference type="ChEBI" id="CHEBI:30616"/>
        <dbReference type="ChEBI" id="CHEBI:61977"/>
        <dbReference type="ChEBI" id="CHEBI:456216"/>
        <dbReference type="EC" id="2.7.11.1"/>
    </reaction>
</comment>
<keyword evidence="21" id="KW-0496">Mitochondrion</keyword>
<evidence type="ECO:0000256" key="12">
    <source>
        <dbReference type="ARBA" id="ARBA00022741"/>
    </source>
</evidence>
<evidence type="ECO:0000256" key="2">
    <source>
        <dbReference type="ARBA" id="ARBA00004434"/>
    </source>
</evidence>
<evidence type="ECO:0000256" key="23">
    <source>
        <dbReference type="ARBA" id="ARBA00038349"/>
    </source>
</evidence>
<keyword evidence="18" id="KW-0809">Transit peptide</keyword>
<dbReference type="GO" id="GO:0005783">
    <property type="term" value="C:endoplasmic reticulum"/>
    <property type="evidence" value="ECO:0007669"/>
    <property type="project" value="UniProtKB-ARBA"/>
</dbReference>
<dbReference type="SMART" id="SM00220">
    <property type="entry name" value="S_TKc"/>
    <property type="match status" value="1"/>
</dbReference>
<keyword evidence="14" id="KW-1000">Mitochondrion outer membrane</keyword>
<keyword evidence="9" id="KW-0808">Transferase</keyword>
<dbReference type="Proteomes" id="UP000578766">
    <property type="component" value="Unassembled WGS sequence"/>
</dbReference>
<comment type="catalytic activity">
    <reaction evidence="25">
        <text>L-seryl-[protein] + ATP = O-phospho-L-seryl-[protein] + ADP + H(+)</text>
        <dbReference type="Rhea" id="RHEA:17989"/>
        <dbReference type="Rhea" id="RHEA-COMP:9863"/>
        <dbReference type="Rhea" id="RHEA-COMP:11604"/>
        <dbReference type="ChEBI" id="CHEBI:15378"/>
        <dbReference type="ChEBI" id="CHEBI:29999"/>
        <dbReference type="ChEBI" id="CHEBI:30616"/>
        <dbReference type="ChEBI" id="CHEBI:83421"/>
        <dbReference type="ChEBI" id="CHEBI:456216"/>
        <dbReference type="EC" id="2.7.11.1"/>
    </reaction>
</comment>
<dbReference type="PROSITE" id="PS00108">
    <property type="entry name" value="PROTEIN_KINASE_ST"/>
    <property type="match status" value="1"/>
</dbReference>
<dbReference type="PANTHER" id="PTHR22972:SF7">
    <property type="entry name" value="SERINE_THREONINE-PROTEIN KINASE PINK1, MITOCHONDRIAL"/>
    <property type="match status" value="1"/>
</dbReference>
<keyword evidence="20" id="KW-0072">Autophagy</keyword>
<feature type="non-terminal residue" evidence="31">
    <location>
        <position position="1"/>
    </location>
</feature>
<keyword evidence="7" id="KW-0723">Serine/threonine-protein kinase</keyword>
<dbReference type="EMBL" id="VZUD01000115">
    <property type="protein sequence ID" value="NXV19226.1"/>
    <property type="molecule type" value="Genomic_DNA"/>
</dbReference>
<keyword evidence="8" id="KW-0597">Phosphoprotein</keyword>
<keyword evidence="13 31" id="KW-0418">Kinase</keyword>
<evidence type="ECO:0000256" key="28">
    <source>
        <dbReference type="ARBA" id="ARBA00074253"/>
    </source>
</evidence>
<feature type="domain" description="Protein kinase" evidence="30">
    <location>
        <begin position="199"/>
        <end position="563"/>
    </location>
</feature>
<evidence type="ECO:0000256" key="10">
    <source>
        <dbReference type="ARBA" id="ARBA00022692"/>
    </source>
</evidence>
<dbReference type="AlphaFoldDB" id="A0A7L3RTQ4"/>
<dbReference type="EC" id="2.7.11.1" evidence="5"/>
<evidence type="ECO:0000256" key="15">
    <source>
        <dbReference type="ARBA" id="ARBA00022792"/>
    </source>
</evidence>
<evidence type="ECO:0000256" key="24">
    <source>
        <dbReference type="ARBA" id="ARBA00047899"/>
    </source>
</evidence>
<dbReference type="PANTHER" id="PTHR22972">
    <property type="entry name" value="SERINE/THREONINE PROTEIN KINASE"/>
    <property type="match status" value="1"/>
</dbReference>
<evidence type="ECO:0000256" key="21">
    <source>
        <dbReference type="ARBA" id="ARBA00023128"/>
    </source>
</evidence>
<dbReference type="GO" id="GO:0046872">
    <property type="term" value="F:metal ion binding"/>
    <property type="evidence" value="ECO:0007669"/>
    <property type="project" value="UniProtKB-KW"/>
</dbReference>
<keyword evidence="17" id="KW-0460">Magnesium</keyword>
<evidence type="ECO:0000256" key="20">
    <source>
        <dbReference type="ARBA" id="ARBA00023006"/>
    </source>
</evidence>
<evidence type="ECO:0000313" key="31">
    <source>
        <dbReference type="EMBL" id="NXV19226.1"/>
    </source>
</evidence>
<accession>A0A7L3RTQ4</accession>
<keyword evidence="19" id="KW-1133">Transmembrane helix</keyword>
<keyword evidence="16" id="KW-0067">ATP-binding</keyword>
<feature type="region of interest" description="Disordered" evidence="29">
    <location>
        <begin position="234"/>
        <end position="257"/>
    </location>
</feature>
<comment type="caution">
    <text evidence="31">The sequence shown here is derived from an EMBL/GenBank/DDBJ whole genome shotgun (WGS) entry which is preliminary data.</text>
</comment>
<dbReference type="GO" id="GO:0043066">
    <property type="term" value="P:negative regulation of apoptotic process"/>
    <property type="evidence" value="ECO:0007669"/>
    <property type="project" value="UniProtKB-ARBA"/>
</dbReference>
<evidence type="ECO:0000256" key="9">
    <source>
        <dbReference type="ARBA" id="ARBA00022679"/>
    </source>
</evidence>
<dbReference type="Gene3D" id="1.10.510.10">
    <property type="entry name" value="Transferase(Phosphotransferase) domain 1"/>
    <property type="match status" value="1"/>
</dbReference>
<dbReference type="InterPro" id="IPR000719">
    <property type="entry name" value="Prot_kinase_dom"/>
</dbReference>
<dbReference type="InterPro" id="IPR040110">
    <property type="entry name" value="PINK1_STKc"/>
</dbReference>
<dbReference type="GO" id="GO:0000422">
    <property type="term" value="P:autophagy of mitochondrion"/>
    <property type="evidence" value="ECO:0007669"/>
    <property type="project" value="TreeGrafter"/>
</dbReference>
<feature type="non-terminal residue" evidence="31">
    <location>
        <position position="634"/>
    </location>
</feature>
<keyword evidence="6" id="KW-0963">Cytoplasm</keyword>
<evidence type="ECO:0000256" key="16">
    <source>
        <dbReference type="ARBA" id="ARBA00022840"/>
    </source>
</evidence>
<evidence type="ECO:0000256" key="18">
    <source>
        <dbReference type="ARBA" id="ARBA00022946"/>
    </source>
</evidence>
<sequence>PRSVSRSIPAVSRSIPRHSPPHPRRVPLHSPRFPAPFPPAGDGTWGACPPAPPRAGPAPRVCEEKEAAAMAVRLLLARALRLLPRCRPPRCHPRPDPRPDPRPAPPPQPWRPWLAWLPAARRLFLRGPAGGLAAVARRGRGGACLALAMALGLVEPRLEEQRRAEAACRHIQTVFVGKNKPQKDPLSSFRWQGFKLEEYLIGQPIGKGCSAAVYEAAIPFSCECRGHAESSRLAGQEPAVQQDGGWASQAAEEEPVVNHQPKEAFPLAIKMMWNISAGSSSEAILDAMGRELVPATRAALAGEYGAVSGRRKPVLGRKKLQPHPNIIQVIRAFTSSVPLLPGAFADYPDVLPLSLNPRGIGHSRTLFLVMKNYPCTLRQYLRESNPDIRLSTMMILQLLEGVDHLVRHGIAHRDLKSDNILVEFDSAGCPWLVITDFGCCLADESIGLRLPFTSSYVDRGGNGCLMAPEVITASPGPGTVINYSKADAWAVGAIAYEILGLANPFYGHGDSTLESRSYREDQLPSLPDHVPLEVKQVIKMLLQRDPSKRLSARVAANVLHLSLWGESMLASKTLKPDQMIAWLLCQSAAALLTDRLVDKSRVETKMKMCFLANLEYEDLWAALFLLLAWRSRSG</sequence>
<feature type="region of interest" description="Disordered" evidence="29">
    <location>
        <begin position="87"/>
        <end position="109"/>
    </location>
</feature>
<evidence type="ECO:0000256" key="4">
    <source>
        <dbReference type="ARBA" id="ARBA00004572"/>
    </source>
</evidence>
<evidence type="ECO:0000256" key="1">
    <source>
        <dbReference type="ARBA" id="ARBA00001946"/>
    </source>
</evidence>
<evidence type="ECO:0000256" key="29">
    <source>
        <dbReference type="SAM" id="MobiDB-lite"/>
    </source>
</evidence>
<reference evidence="31 32" key="1">
    <citation type="submission" date="2019-09" db="EMBL/GenBank/DDBJ databases">
        <title>Bird 10,000 Genomes (B10K) Project - Family phase.</title>
        <authorList>
            <person name="Zhang G."/>
        </authorList>
    </citation>
    <scope>NUCLEOTIDE SEQUENCE [LARGE SCALE GENOMIC DNA]</scope>
    <source>
        <strain evidence="31">OUT-0020</strain>
        <tissue evidence="31">Liver</tissue>
    </source>
</reference>
<keyword evidence="12" id="KW-0547">Nucleotide-binding</keyword>
<gene>
    <name evidence="31" type="primary">Pink1</name>
    <name evidence="31" type="ORF">CEPGRY_R08380</name>
</gene>
<dbReference type="GO" id="GO:0005743">
    <property type="term" value="C:mitochondrial inner membrane"/>
    <property type="evidence" value="ECO:0007669"/>
    <property type="project" value="UniProtKB-SubCell"/>
</dbReference>
<name>A0A7L3RTQ4_CEPGR</name>
<evidence type="ECO:0000256" key="11">
    <source>
        <dbReference type="ARBA" id="ARBA00022723"/>
    </source>
</evidence>
<dbReference type="GO" id="GO:0005524">
    <property type="term" value="F:ATP binding"/>
    <property type="evidence" value="ECO:0007669"/>
    <property type="project" value="UniProtKB-KW"/>
</dbReference>
<evidence type="ECO:0000256" key="3">
    <source>
        <dbReference type="ARBA" id="ARBA00004514"/>
    </source>
</evidence>
<dbReference type="Pfam" id="PF00069">
    <property type="entry name" value="Pkinase"/>
    <property type="match status" value="1"/>
</dbReference>
<evidence type="ECO:0000256" key="22">
    <source>
        <dbReference type="ARBA" id="ARBA00023136"/>
    </source>
</evidence>
<dbReference type="InterPro" id="IPR011009">
    <property type="entry name" value="Kinase-like_dom_sf"/>
</dbReference>
<dbReference type="InterPro" id="IPR051511">
    <property type="entry name" value="MitoQC_Scaffold_Kinases"/>
</dbReference>
<dbReference type="CDD" id="cd14018">
    <property type="entry name" value="STKc_PINK1"/>
    <property type="match status" value="1"/>
</dbReference>
<dbReference type="GO" id="GO:0005829">
    <property type="term" value="C:cytosol"/>
    <property type="evidence" value="ECO:0007669"/>
    <property type="project" value="UniProtKB-SubCell"/>
</dbReference>
<keyword evidence="10" id="KW-0812">Transmembrane</keyword>
<evidence type="ECO:0000256" key="26">
    <source>
        <dbReference type="ARBA" id="ARBA00062732"/>
    </source>
</evidence>
<protein>
    <recommendedName>
        <fullName evidence="28">Serine/threonine-protein kinase PINK1, mitochondrial</fullName>
        <ecNumber evidence="5">2.7.11.1</ecNumber>
    </recommendedName>
    <alternativeName>
        <fullName evidence="27">Serine/threonine-protein kinase Pink1, mitochondrial</fullName>
    </alternativeName>
</protein>
<evidence type="ECO:0000313" key="32">
    <source>
        <dbReference type="Proteomes" id="UP000578766"/>
    </source>
</evidence>
<evidence type="ECO:0000256" key="19">
    <source>
        <dbReference type="ARBA" id="ARBA00022989"/>
    </source>
</evidence>
<dbReference type="SUPFAM" id="SSF56112">
    <property type="entry name" value="Protein kinase-like (PK-like)"/>
    <property type="match status" value="1"/>
</dbReference>
<comment type="cofactor">
    <cofactor evidence="1">
        <name>Mg(2+)</name>
        <dbReference type="ChEBI" id="CHEBI:18420"/>
    </cofactor>
</comment>
<dbReference type="PROSITE" id="PS50011">
    <property type="entry name" value="PROTEIN_KINASE_DOM"/>
    <property type="match status" value="1"/>
</dbReference>
<evidence type="ECO:0000259" key="30">
    <source>
        <dbReference type="PROSITE" id="PS50011"/>
    </source>
</evidence>
<evidence type="ECO:0000256" key="14">
    <source>
        <dbReference type="ARBA" id="ARBA00022787"/>
    </source>
</evidence>
<keyword evidence="22" id="KW-0472">Membrane</keyword>
<comment type="subcellular location">
    <subcellularLocation>
        <location evidence="3">Cytoplasm</location>
        <location evidence="3">Cytosol</location>
    </subcellularLocation>
    <subcellularLocation>
        <location evidence="2">Mitochondrion inner membrane</location>
        <topology evidence="2">Single-pass membrane protein</topology>
    </subcellularLocation>
    <subcellularLocation>
        <location evidence="4">Mitochondrion outer membrane</location>
        <topology evidence="4">Single-pass membrane protein</topology>
    </subcellularLocation>
</comment>
<evidence type="ECO:0000256" key="8">
    <source>
        <dbReference type="ARBA" id="ARBA00022553"/>
    </source>
</evidence>
<dbReference type="FunFam" id="1.10.510.10:FF:000418">
    <property type="entry name" value="PTEN induced kinase 1"/>
    <property type="match status" value="1"/>
</dbReference>
<evidence type="ECO:0000256" key="7">
    <source>
        <dbReference type="ARBA" id="ARBA00022527"/>
    </source>
</evidence>
<feature type="region of interest" description="Disordered" evidence="29">
    <location>
        <begin position="1"/>
        <end position="59"/>
    </location>
</feature>
<evidence type="ECO:0000256" key="5">
    <source>
        <dbReference type="ARBA" id="ARBA00012513"/>
    </source>
</evidence>
<organism evidence="31 32">
    <name type="scientific">Cepphus grylle</name>
    <name type="common">Black guillemot</name>
    <name type="synonym">Alca grylle</name>
    <dbReference type="NCBI Taxonomy" id="28697"/>
    <lineage>
        <taxon>Eukaryota</taxon>
        <taxon>Metazoa</taxon>
        <taxon>Chordata</taxon>
        <taxon>Craniata</taxon>
        <taxon>Vertebrata</taxon>
        <taxon>Euteleostomi</taxon>
        <taxon>Archelosauria</taxon>
        <taxon>Archosauria</taxon>
        <taxon>Dinosauria</taxon>
        <taxon>Saurischia</taxon>
        <taxon>Theropoda</taxon>
        <taxon>Coelurosauria</taxon>
        <taxon>Aves</taxon>
        <taxon>Neognathae</taxon>
        <taxon>Neoaves</taxon>
        <taxon>Charadriiformes</taxon>
        <taxon>Alcidae</taxon>
        <taxon>Cepphus</taxon>
    </lineage>
</organism>
<evidence type="ECO:0000256" key="13">
    <source>
        <dbReference type="ARBA" id="ARBA00022777"/>
    </source>
</evidence>
<evidence type="ECO:0000256" key="25">
    <source>
        <dbReference type="ARBA" id="ARBA00048679"/>
    </source>
</evidence>
<dbReference type="GO" id="GO:0005741">
    <property type="term" value="C:mitochondrial outer membrane"/>
    <property type="evidence" value="ECO:0007669"/>
    <property type="project" value="UniProtKB-SubCell"/>
</dbReference>
<keyword evidence="32" id="KW-1185">Reference proteome</keyword>
<proteinExistence type="inferred from homology"/>
<evidence type="ECO:0000256" key="27">
    <source>
        <dbReference type="ARBA" id="ARBA00071830"/>
    </source>
</evidence>
<evidence type="ECO:0000256" key="17">
    <source>
        <dbReference type="ARBA" id="ARBA00022842"/>
    </source>
</evidence>
<evidence type="ECO:0000256" key="6">
    <source>
        <dbReference type="ARBA" id="ARBA00022490"/>
    </source>
</evidence>